<dbReference type="InterPro" id="IPR056447">
    <property type="entry name" value="REV3_N"/>
</dbReference>
<dbReference type="SUPFAM" id="SSF53098">
    <property type="entry name" value="Ribonuclease H-like"/>
    <property type="match status" value="1"/>
</dbReference>
<evidence type="ECO:0000259" key="2">
    <source>
        <dbReference type="Pfam" id="PF24055"/>
    </source>
</evidence>
<organism evidence="4 5">
    <name type="scientific">Cryptolaemus montrouzieri</name>
    <dbReference type="NCBI Taxonomy" id="559131"/>
    <lineage>
        <taxon>Eukaryota</taxon>
        <taxon>Metazoa</taxon>
        <taxon>Ecdysozoa</taxon>
        <taxon>Arthropoda</taxon>
        <taxon>Hexapoda</taxon>
        <taxon>Insecta</taxon>
        <taxon>Pterygota</taxon>
        <taxon>Neoptera</taxon>
        <taxon>Endopterygota</taxon>
        <taxon>Coleoptera</taxon>
        <taxon>Polyphaga</taxon>
        <taxon>Cucujiformia</taxon>
        <taxon>Coccinelloidea</taxon>
        <taxon>Coccinellidae</taxon>
        <taxon>Scymninae</taxon>
        <taxon>Scymnini</taxon>
        <taxon>Cryptolaemus</taxon>
    </lineage>
</organism>
<dbReference type="Gene3D" id="3.30.342.10">
    <property type="entry name" value="DNA Polymerase, chain B, domain 1"/>
    <property type="match status" value="1"/>
</dbReference>
<feature type="domain" description="DNA polymerase delta/zeta catalytic subunit N-terminal" evidence="2">
    <location>
        <begin position="58"/>
        <end position="134"/>
    </location>
</feature>
<evidence type="ECO:0000313" key="4">
    <source>
        <dbReference type="EMBL" id="KAL3277042.1"/>
    </source>
</evidence>
<comment type="caution">
    <text evidence="4">The sequence shown here is derived from an EMBL/GenBank/DDBJ whole genome shotgun (WGS) entry which is preliminary data.</text>
</comment>
<protein>
    <recommendedName>
        <fullName evidence="6">DNA polymerase zeta catalytic subunit</fullName>
    </recommendedName>
</protein>
<dbReference type="PANTHER" id="PTHR45812:SF1">
    <property type="entry name" value="DNA POLYMERASE ZETA CATALYTIC SUBUNIT"/>
    <property type="match status" value="1"/>
</dbReference>
<dbReference type="Pfam" id="PF24065">
    <property type="entry name" value="REV3_N"/>
    <property type="match status" value="1"/>
</dbReference>
<dbReference type="EMBL" id="JABFTP020000103">
    <property type="protein sequence ID" value="KAL3277042.1"/>
    <property type="molecule type" value="Genomic_DNA"/>
</dbReference>
<dbReference type="Proteomes" id="UP001516400">
    <property type="component" value="Unassembled WGS sequence"/>
</dbReference>
<dbReference type="InterPro" id="IPR056435">
    <property type="entry name" value="DPOD/Z_N"/>
</dbReference>
<dbReference type="GO" id="GO:0003887">
    <property type="term" value="F:DNA-directed DNA polymerase activity"/>
    <property type="evidence" value="ECO:0007669"/>
    <property type="project" value="UniProtKB-EC"/>
</dbReference>
<dbReference type="Pfam" id="PF24055">
    <property type="entry name" value="POL3_N"/>
    <property type="match status" value="1"/>
</dbReference>
<name>A0ABD2NED1_9CUCU</name>
<evidence type="ECO:0000313" key="5">
    <source>
        <dbReference type="Proteomes" id="UP001516400"/>
    </source>
</evidence>
<feature type="domain" description="DNA polymerase zeta catalytic subunit N-terminal" evidence="3">
    <location>
        <begin position="5"/>
        <end position="57"/>
    </location>
</feature>
<reference evidence="4 5" key="1">
    <citation type="journal article" date="2021" name="BMC Biol.">
        <title>Horizontally acquired antibacterial genes associated with adaptive radiation of ladybird beetles.</title>
        <authorList>
            <person name="Li H.S."/>
            <person name="Tang X.F."/>
            <person name="Huang Y.H."/>
            <person name="Xu Z.Y."/>
            <person name="Chen M.L."/>
            <person name="Du X.Y."/>
            <person name="Qiu B.Y."/>
            <person name="Chen P.T."/>
            <person name="Zhang W."/>
            <person name="Slipinski A."/>
            <person name="Escalona H.E."/>
            <person name="Waterhouse R.M."/>
            <person name="Zwick A."/>
            <person name="Pang H."/>
        </authorList>
    </citation>
    <scope>NUCLEOTIDE SEQUENCE [LARGE SCALE GENOMIC DNA]</scope>
    <source>
        <strain evidence="4">SYSU2018</strain>
    </source>
</reference>
<evidence type="ECO:0000256" key="1">
    <source>
        <dbReference type="ARBA" id="ARBA00049244"/>
    </source>
</evidence>
<sequence>MDPLLVRIFDVDFYMCTPKQNLDVIFSQFRGSAVHQVPVIRVFGSTQNGKKICVHVHGIFPYFYIPYDGLEEPNGLMYKIACNLDKAINISLGQASSCNQHVYKIALVSGVPFYGYHSKKHQFFKVYLYNPIFIKRVNNLLLNEAVLGKLYQPHETHLNFTLQFMIDYNLHGMSNLILSQVKYRHEIINNQEDVFIEESVAKVSSCELECDTMGEYILNRQEIESGHLAANPGIAALWEDEKQRRRNKNEDSQLPHYLSLDKTNIPPTESHELFKRALQERLAVLTEERDKNDLNISVYPAECPKNKRILNCSFVDYHSLQNSQLNFSADSELDQTFTDTLNLTLDEDVLDLIEVLKDLEKNVVIEEDSLLSQVSKDEADPDEEPDMSISLDATSSLLDETMKMSLICTSDNKKENGESKLVKERDKIEYSIKIPQLDGNCQDFENFSSIQSVASNNCSSGPVCYNVITNKSKISSPNPIIKCESKEKSKKTKFGNVLASNVTHISEHEKQREEQEGQFGSKYFNIHQTDNYESCNTKLVIQLRNCLENMPTIDNKDRIPLTSFQKRSNLNMKFCKISPSSDYNKTQIDIDVPENPILYNNVGTESGHLEINKLKTNSSKPKNFQPTNITKIRVLKRSSEVKAAKI</sequence>
<accession>A0ABD2NED1</accession>
<proteinExistence type="predicted"/>
<dbReference type="PANTHER" id="PTHR45812">
    <property type="entry name" value="DNA POLYMERASE ZETA CATALYTIC SUBUNIT"/>
    <property type="match status" value="1"/>
</dbReference>
<dbReference type="InterPro" id="IPR012337">
    <property type="entry name" value="RNaseH-like_sf"/>
</dbReference>
<dbReference type="InterPro" id="IPR030559">
    <property type="entry name" value="PolZ_Rev3"/>
</dbReference>
<evidence type="ECO:0008006" key="6">
    <source>
        <dbReference type="Google" id="ProtNLM"/>
    </source>
</evidence>
<gene>
    <name evidence="4" type="ORF">HHI36_012403</name>
</gene>
<keyword evidence="5" id="KW-1185">Reference proteome</keyword>
<comment type="catalytic activity">
    <reaction evidence="1">
        <text>DNA(n) + a 2'-deoxyribonucleoside 5'-triphosphate = DNA(n+1) + diphosphate</text>
        <dbReference type="Rhea" id="RHEA:22508"/>
        <dbReference type="Rhea" id="RHEA-COMP:17339"/>
        <dbReference type="Rhea" id="RHEA-COMP:17340"/>
        <dbReference type="ChEBI" id="CHEBI:33019"/>
        <dbReference type="ChEBI" id="CHEBI:61560"/>
        <dbReference type="ChEBI" id="CHEBI:173112"/>
        <dbReference type="EC" id="2.7.7.7"/>
    </reaction>
</comment>
<dbReference type="AlphaFoldDB" id="A0ABD2NED1"/>
<evidence type="ECO:0000259" key="3">
    <source>
        <dbReference type="Pfam" id="PF24065"/>
    </source>
</evidence>